<keyword evidence="2" id="KW-1185">Reference proteome</keyword>
<dbReference type="AlphaFoldDB" id="A0A4D6M042"/>
<name>A0A4D6M042_VIGUN</name>
<organism evidence="1 2">
    <name type="scientific">Vigna unguiculata</name>
    <name type="common">Cowpea</name>
    <dbReference type="NCBI Taxonomy" id="3917"/>
    <lineage>
        <taxon>Eukaryota</taxon>
        <taxon>Viridiplantae</taxon>
        <taxon>Streptophyta</taxon>
        <taxon>Embryophyta</taxon>
        <taxon>Tracheophyta</taxon>
        <taxon>Spermatophyta</taxon>
        <taxon>Magnoliopsida</taxon>
        <taxon>eudicotyledons</taxon>
        <taxon>Gunneridae</taxon>
        <taxon>Pentapetalae</taxon>
        <taxon>rosids</taxon>
        <taxon>fabids</taxon>
        <taxon>Fabales</taxon>
        <taxon>Fabaceae</taxon>
        <taxon>Papilionoideae</taxon>
        <taxon>50 kb inversion clade</taxon>
        <taxon>NPAAA clade</taxon>
        <taxon>indigoferoid/millettioid clade</taxon>
        <taxon>Phaseoleae</taxon>
        <taxon>Vigna</taxon>
    </lineage>
</organism>
<protein>
    <submittedName>
        <fullName evidence="1">Uncharacterized protein</fullName>
    </submittedName>
</protein>
<evidence type="ECO:0000313" key="1">
    <source>
        <dbReference type="EMBL" id="QCD93596.1"/>
    </source>
</evidence>
<gene>
    <name evidence="1" type="ORF">DEO72_LG5g1671</name>
</gene>
<accession>A0A4D6M042</accession>
<reference evidence="1 2" key="1">
    <citation type="submission" date="2019-04" db="EMBL/GenBank/DDBJ databases">
        <title>An improved genome assembly and genetic linkage map for asparagus bean, Vigna unguiculata ssp. sesquipedialis.</title>
        <authorList>
            <person name="Xia Q."/>
            <person name="Zhang R."/>
            <person name="Dong Y."/>
        </authorList>
    </citation>
    <scope>NUCLEOTIDE SEQUENCE [LARGE SCALE GENOMIC DNA]</scope>
    <source>
        <tissue evidence="1">Leaf</tissue>
    </source>
</reference>
<proteinExistence type="predicted"/>
<dbReference type="EMBL" id="CP039349">
    <property type="protein sequence ID" value="QCD93596.1"/>
    <property type="molecule type" value="Genomic_DNA"/>
</dbReference>
<evidence type="ECO:0000313" key="2">
    <source>
        <dbReference type="Proteomes" id="UP000501690"/>
    </source>
</evidence>
<dbReference type="Proteomes" id="UP000501690">
    <property type="component" value="Linkage Group LG5"/>
</dbReference>
<sequence length="63" mass="7021">MGRVRGNPTNLGKWSNRKGFAKVESVSEKGAQKESVGRGFGFELVEEQERRLANKEEVARLAT</sequence>